<dbReference type="Pfam" id="PF12796">
    <property type="entry name" value="Ank_2"/>
    <property type="match status" value="1"/>
</dbReference>
<dbReference type="InterPro" id="IPR051165">
    <property type="entry name" value="Multifunctional_ANK_Repeat"/>
</dbReference>
<sequence length="373" mass="42763">MFWVCREPSRQVRRLEDIDKVKSQSFICRHFTKCINHCLPFNEIVEGYLRIACAASMHIVHVILAGKTHRSSNPSVFSPLMFYIQANEIEALKKLLERTDINSNKQDDYGNSALMMAASGGHLEALELLLRAGANIKLSNIYDAAISLLEVNQNADVFDQLMLEYALEEVNGPIGFYSLHRVFLAARRGYGGVWCGNDAESVILNELSRALVVDGSLVKKHTRCGKGSPRSKELKMMQTSGILRWGKLRRRNVICKAAEVGPSEKFQWNRRKVDVEEPGMFHVVTTKNKEVHFVCDGGVEMAESWVRGIRLSTMEHKNKLRCVMKHELDQFELDARLIFFLYFSRCVENDYHYCLKIETILENDYSDLEQNLY</sequence>
<evidence type="ECO:0000256" key="1">
    <source>
        <dbReference type="ARBA" id="ARBA00022737"/>
    </source>
</evidence>
<dbReference type="SUPFAM" id="SSF48403">
    <property type="entry name" value="Ankyrin repeat"/>
    <property type="match status" value="1"/>
</dbReference>
<dbReference type="PROSITE" id="PS50088">
    <property type="entry name" value="ANK_REPEAT"/>
    <property type="match status" value="1"/>
</dbReference>
<dbReference type="InterPro" id="IPR036770">
    <property type="entry name" value="Ankyrin_rpt-contain_sf"/>
</dbReference>
<proteinExistence type="predicted"/>
<dbReference type="Gene3D" id="1.25.40.20">
    <property type="entry name" value="Ankyrin repeat-containing domain"/>
    <property type="match status" value="1"/>
</dbReference>
<dbReference type="EMBL" id="JBBPBN010000495">
    <property type="protein sequence ID" value="KAK8485550.1"/>
    <property type="molecule type" value="Genomic_DNA"/>
</dbReference>
<comment type="caution">
    <text evidence="4">The sequence shown here is derived from an EMBL/GenBank/DDBJ whole genome shotgun (WGS) entry which is preliminary data.</text>
</comment>
<dbReference type="PROSITE" id="PS50297">
    <property type="entry name" value="ANK_REP_REGION"/>
    <property type="match status" value="1"/>
</dbReference>
<keyword evidence="5" id="KW-1185">Reference proteome</keyword>
<dbReference type="PANTHER" id="PTHR24123:SF95">
    <property type="entry name" value="ANKYRIN-2-LIKE"/>
    <property type="match status" value="1"/>
</dbReference>
<dbReference type="SMART" id="SM00248">
    <property type="entry name" value="ANK"/>
    <property type="match status" value="2"/>
</dbReference>
<feature type="repeat" description="ANK" evidence="3">
    <location>
        <begin position="109"/>
        <end position="141"/>
    </location>
</feature>
<accession>A0ABR1ZXT1</accession>
<keyword evidence="1" id="KW-0677">Repeat</keyword>
<evidence type="ECO:0000256" key="2">
    <source>
        <dbReference type="ARBA" id="ARBA00023043"/>
    </source>
</evidence>
<gene>
    <name evidence="4" type="ORF">V6N11_026926</name>
</gene>
<dbReference type="Proteomes" id="UP001396334">
    <property type="component" value="Unassembled WGS sequence"/>
</dbReference>
<organism evidence="4 5">
    <name type="scientific">Hibiscus sabdariffa</name>
    <name type="common">roselle</name>
    <dbReference type="NCBI Taxonomy" id="183260"/>
    <lineage>
        <taxon>Eukaryota</taxon>
        <taxon>Viridiplantae</taxon>
        <taxon>Streptophyta</taxon>
        <taxon>Embryophyta</taxon>
        <taxon>Tracheophyta</taxon>
        <taxon>Spermatophyta</taxon>
        <taxon>Magnoliopsida</taxon>
        <taxon>eudicotyledons</taxon>
        <taxon>Gunneridae</taxon>
        <taxon>Pentapetalae</taxon>
        <taxon>rosids</taxon>
        <taxon>malvids</taxon>
        <taxon>Malvales</taxon>
        <taxon>Malvaceae</taxon>
        <taxon>Malvoideae</taxon>
        <taxon>Hibiscus</taxon>
    </lineage>
</organism>
<evidence type="ECO:0000313" key="4">
    <source>
        <dbReference type="EMBL" id="KAK8485550.1"/>
    </source>
</evidence>
<dbReference type="InterPro" id="IPR002110">
    <property type="entry name" value="Ankyrin_rpt"/>
</dbReference>
<evidence type="ECO:0000256" key="3">
    <source>
        <dbReference type="PROSITE-ProRule" id="PRU00023"/>
    </source>
</evidence>
<evidence type="ECO:0000313" key="5">
    <source>
        <dbReference type="Proteomes" id="UP001396334"/>
    </source>
</evidence>
<protein>
    <submittedName>
        <fullName evidence="4">Uncharacterized protein</fullName>
    </submittedName>
</protein>
<keyword evidence="2 3" id="KW-0040">ANK repeat</keyword>
<dbReference type="PANTHER" id="PTHR24123">
    <property type="entry name" value="ANKYRIN REPEAT-CONTAINING"/>
    <property type="match status" value="1"/>
</dbReference>
<reference evidence="4 5" key="1">
    <citation type="journal article" date="2024" name="G3 (Bethesda)">
        <title>Genome assembly of Hibiscus sabdariffa L. provides insights into metabolisms of medicinal natural products.</title>
        <authorList>
            <person name="Kim T."/>
        </authorList>
    </citation>
    <scope>NUCLEOTIDE SEQUENCE [LARGE SCALE GENOMIC DNA]</scope>
    <source>
        <strain evidence="4">TK-2024</strain>
        <tissue evidence="4">Old leaves</tissue>
    </source>
</reference>
<name>A0ABR1ZXT1_9ROSI</name>